<evidence type="ECO:0000256" key="1">
    <source>
        <dbReference type="SAM" id="MobiDB-lite"/>
    </source>
</evidence>
<sequence>MDRRHRMRHNNSPTTRLDFKKPLPRPPANNDISLDFEETINEPKQEKGRVLKKARDRSNELFTQKGDKNRIIAFKNYSKINPEPRVEPNYQDQDETASFNISPIAPKEDSWKAYKTCAINKKTKLECQKDSNPCTKTCQPGFKPDYEIATPNIGFHPKTMTTINPYFGSRQEVKHEKASEVVSSPEISLIMHENNDSLMCDSSVENVIDQNEKHCLTNSSFKSKKAPPVIQKEFRLKNNTLVGTKCNKWEKHYTRSVKIDLTTDKGSSDGSRADSIRSQKMTWRDKAKLFKVTLQKKQNSENGGQGRRTHKQKSGSSMYNKTQRMTAVGNGKKIHPALVPPRNRKKIRLQQERNYIPISSPGKKVKPDEESRPSAIKRDHDNSWMKASSRASHNYSIHTSRSTMNRSISRREKSLEKSLQRGSQVVDVKCINCGIYIPEDKVASHSQGCGNVSTTVKYSQKLSKITHIQSELRGLRKAITDTIDNIKEEDDTHYFIKLREIISDILSIKTFDDKACDLLKFIQKDICCLYDTCEGNANTILYIERIAEITDALADETNLKTNSTVKTNGLKSALKPTKKAFTERNSSINSKDSERLTLLNTRKNELISLKRKTLGLMNQLIHKKQRPSHMNLHSSSLYKTFDNPDAHKVRFSGYTRSQNVRKTATNTNVMRLESMNREYYEN</sequence>
<organism evidence="2 3">
    <name type="scientific">Euplotes crassus</name>
    <dbReference type="NCBI Taxonomy" id="5936"/>
    <lineage>
        <taxon>Eukaryota</taxon>
        <taxon>Sar</taxon>
        <taxon>Alveolata</taxon>
        <taxon>Ciliophora</taxon>
        <taxon>Intramacronucleata</taxon>
        <taxon>Spirotrichea</taxon>
        <taxon>Hypotrichia</taxon>
        <taxon>Euplotida</taxon>
        <taxon>Euplotidae</taxon>
        <taxon>Moneuplotes</taxon>
    </lineage>
</organism>
<feature type="region of interest" description="Disordered" evidence="1">
    <location>
        <begin position="396"/>
        <end position="417"/>
    </location>
</feature>
<accession>A0AAD1Y688</accession>
<protein>
    <submittedName>
        <fullName evidence="2">Uncharacterized protein</fullName>
    </submittedName>
</protein>
<dbReference type="Proteomes" id="UP001295684">
    <property type="component" value="Unassembled WGS sequence"/>
</dbReference>
<feature type="region of interest" description="Disordered" evidence="1">
    <location>
        <begin position="1"/>
        <end position="33"/>
    </location>
</feature>
<feature type="region of interest" description="Disordered" evidence="1">
    <location>
        <begin position="294"/>
        <end position="320"/>
    </location>
</feature>
<name>A0AAD1Y688_EUPCR</name>
<evidence type="ECO:0000313" key="3">
    <source>
        <dbReference type="Proteomes" id="UP001295684"/>
    </source>
</evidence>
<evidence type="ECO:0000313" key="2">
    <source>
        <dbReference type="EMBL" id="CAI2384646.1"/>
    </source>
</evidence>
<feature type="region of interest" description="Disordered" evidence="1">
    <location>
        <begin position="349"/>
        <end position="377"/>
    </location>
</feature>
<proteinExistence type="predicted"/>
<dbReference type="EMBL" id="CAMPGE010026981">
    <property type="protein sequence ID" value="CAI2384646.1"/>
    <property type="molecule type" value="Genomic_DNA"/>
</dbReference>
<feature type="compositionally biased region" description="Polar residues" evidence="1">
    <location>
        <begin position="396"/>
        <end position="407"/>
    </location>
</feature>
<keyword evidence="3" id="KW-1185">Reference proteome</keyword>
<reference evidence="2" key="1">
    <citation type="submission" date="2023-07" db="EMBL/GenBank/DDBJ databases">
        <authorList>
            <consortium name="AG Swart"/>
            <person name="Singh M."/>
            <person name="Singh A."/>
            <person name="Seah K."/>
            <person name="Emmerich C."/>
        </authorList>
    </citation>
    <scope>NUCLEOTIDE SEQUENCE</scope>
    <source>
        <strain evidence="2">DP1</strain>
    </source>
</reference>
<comment type="caution">
    <text evidence="2">The sequence shown here is derived from an EMBL/GenBank/DDBJ whole genome shotgun (WGS) entry which is preliminary data.</text>
</comment>
<gene>
    <name evidence="2" type="ORF">ECRASSUSDP1_LOCUS26180</name>
</gene>
<feature type="compositionally biased region" description="Basic and acidic residues" evidence="1">
    <location>
        <begin position="365"/>
        <end position="377"/>
    </location>
</feature>
<dbReference type="AlphaFoldDB" id="A0AAD1Y688"/>